<keyword evidence="3 5" id="KW-0456">Lyase</keyword>
<accession>A0ABU9RDS3</accession>
<dbReference type="EMBL" id="JAZHGA010000043">
    <property type="protein sequence ID" value="MEM5345211.1"/>
    <property type="molecule type" value="Genomic_DNA"/>
</dbReference>
<dbReference type="RefSeq" id="WP_342959548.1">
    <property type="nucleotide sequence ID" value="NZ_JAZHFZ010000047.1"/>
</dbReference>
<dbReference type="Gene3D" id="3.20.20.60">
    <property type="entry name" value="Phosphoenolpyruvate-binding domains"/>
    <property type="match status" value="1"/>
</dbReference>
<dbReference type="InterPro" id="IPR050251">
    <property type="entry name" value="HpcH-HpaI_aldolase"/>
</dbReference>
<evidence type="ECO:0000256" key="3">
    <source>
        <dbReference type="ARBA" id="ARBA00023239"/>
    </source>
</evidence>
<feature type="domain" description="HpcH/HpaI aldolase/citrate lyase" evidence="4">
    <location>
        <begin position="58"/>
        <end position="268"/>
    </location>
</feature>
<dbReference type="Pfam" id="PF03328">
    <property type="entry name" value="HpcH_HpaI"/>
    <property type="match status" value="1"/>
</dbReference>
<dbReference type="Proteomes" id="UP001481677">
    <property type="component" value="Unassembled WGS sequence"/>
</dbReference>
<comment type="similarity">
    <text evidence="1">Belongs to the HpcH/HpaI aldolase family.</text>
</comment>
<evidence type="ECO:0000256" key="2">
    <source>
        <dbReference type="ARBA" id="ARBA00022723"/>
    </source>
</evidence>
<sequence length="298" mass="31752">MLSFDASLSGWGSFPHPHEPLLSDMHTTPIPIPGLRQRISDAGPLLSGYCMMPGAFSAEVFSSQGFDCIAIDMQHGLIGFEDTVTLLQAISQFDAFPLVRVPTLEPGIIMRVLDAGALGIICPMIETAEQATQLVTCSHYPPLGNRSYGPLRAALRYGPQYVAQSRDIISLLAMVETAEGVRNVEEIAAVEGLSGIYIGTVDLALSLGVPDAKAFENKILDEAIQTILDAALKHGLIVGLMAQDTQSAVKFAEMGFNFLTVATDVSVLRVNTAATVNRFRGALSGQATEAPVTARVGY</sequence>
<dbReference type="InterPro" id="IPR040442">
    <property type="entry name" value="Pyrv_kinase-like_dom_sf"/>
</dbReference>
<evidence type="ECO:0000259" key="4">
    <source>
        <dbReference type="Pfam" id="PF03328"/>
    </source>
</evidence>
<name>A0ABU9RDS3_9BURK</name>
<evidence type="ECO:0000313" key="5">
    <source>
        <dbReference type="EMBL" id="MEM5345211.1"/>
    </source>
</evidence>
<keyword evidence="2" id="KW-0479">Metal-binding</keyword>
<gene>
    <name evidence="5" type="ORF">V4C56_37005</name>
</gene>
<keyword evidence="6" id="KW-1185">Reference proteome</keyword>
<dbReference type="InterPro" id="IPR015813">
    <property type="entry name" value="Pyrv/PenolPyrv_kinase-like_dom"/>
</dbReference>
<dbReference type="PANTHER" id="PTHR30502">
    <property type="entry name" value="2-KETO-3-DEOXY-L-RHAMNONATE ALDOLASE"/>
    <property type="match status" value="1"/>
</dbReference>
<dbReference type="PANTHER" id="PTHR30502:SF0">
    <property type="entry name" value="PHOSPHOENOLPYRUVATE CARBOXYLASE FAMILY PROTEIN"/>
    <property type="match status" value="1"/>
</dbReference>
<evidence type="ECO:0000256" key="1">
    <source>
        <dbReference type="ARBA" id="ARBA00005568"/>
    </source>
</evidence>
<protein>
    <submittedName>
        <fullName evidence="5">Aldolase/citrate lyase family protein</fullName>
    </submittedName>
</protein>
<evidence type="ECO:0000313" key="6">
    <source>
        <dbReference type="Proteomes" id="UP001481677"/>
    </source>
</evidence>
<dbReference type="SUPFAM" id="SSF51621">
    <property type="entry name" value="Phosphoenolpyruvate/pyruvate domain"/>
    <property type="match status" value="1"/>
</dbReference>
<organism evidence="5 6">
    <name type="scientific">Paraburkholderia azotifigens</name>
    <dbReference type="NCBI Taxonomy" id="2057004"/>
    <lineage>
        <taxon>Bacteria</taxon>
        <taxon>Pseudomonadati</taxon>
        <taxon>Pseudomonadota</taxon>
        <taxon>Betaproteobacteria</taxon>
        <taxon>Burkholderiales</taxon>
        <taxon>Burkholderiaceae</taxon>
        <taxon>Paraburkholderia</taxon>
    </lineage>
</organism>
<comment type="caution">
    <text evidence="5">The sequence shown here is derived from an EMBL/GenBank/DDBJ whole genome shotgun (WGS) entry which is preliminary data.</text>
</comment>
<dbReference type="InterPro" id="IPR005000">
    <property type="entry name" value="Aldolase/citrate-lyase_domain"/>
</dbReference>
<dbReference type="GO" id="GO:0016829">
    <property type="term" value="F:lyase activity"/>
    <property type="evidence" value="ECO:0007669"/>
    <property type="project" value="UniProtKB-KW"/>
</dbReference>
<proteinExistence type="inferred from homology"/>
<reference evidence="5 6" key="1">
    <citation type="submission" date="2024-01" db="EMBL/GenBank/DDBJ databases">
        <title>The diversity of rhizobia nodulating Mimosa spp. in eleven states of Brazil covering several biomes is determined by host plant, location, and edaphic factors.</title>
        <authorList>
            <person name="Rouws L."/>
            <person name="Barauna A."/>
            <person name="Beukes C."/>
            <person name="De Faria S.M."/>
            <person name="Gross E."/>
            <person name="Dos Reis Junior F.B."/>
            <person name="Simon M."/>
            <person name="Maluk M."/>
            <person name="Odee D.W."/>
            <person name="Kenicer G."/>
            <person name="Young J.P.W."/>
            <person name="Reis V.M."/>
            <person name="Zilli J."/>
            <person name="James E.K."/>
        </authorList>
    </citation>
    <scope>NUCLEOTIDE SEQUENCE [LARGE SCALE GENOMIC DNA]</scope>
    <source>
        <strain evidence="5 6">JPY530</strain>
    </source>
</reference>